<dbReference type="PATRIC" id="fig|1003195.11.peg.3043"/>
<evidence type="ECO:0000259" key="2">
    <source>
        <dbReference type="Pfam" id="PF13349"/>
    </source>
</evidence>
<accession>F8K482</accession>
<dbReference type="InterPro" id="IPR025164">
    <property type="entry name" value="Toastrack_DUF4097"/>
</dbReference>
<dbReference type="AlphaFoldDB" id="F8K482"/>
<dbReference type="EMBL" id="CP003219">
    <property type="protein sequence ID" value="AEW93836.1"/>
    <property type="molecule type" value="Genomic_DNA"/>
</dbReference>
<evidence type="ECO:0000256" key="1">
    <source>
        <dbReference type="SAM" id="SignalP"/>
    </source>
</evidence>
<reference evidence="4" key="1">
    <citation type="submission" date="2011-12" db="EMBL/GenBank/DDBJ databases">
        <title>Complete genome sequence of Streptomyces cattleya strain DSM 46488.</title>
        <authorList>
            <person name="Ou H.-Y."/>
            <person name="Li P."/>
            <person name="Zhao C."/>
            <person name="O'Hagan D."/>
            <person name="Deng Z."/>
        </authorList>
    </citation>
    <scope>NUCLEOTIDE SEQUENCE [LARGE SCALE GENOMIC DNA]</scope>
    <source>
        <strain evidence="4">ATCC 35852 / DSM 46488 / JCM 4925 / NBRC 14057 / NRRL 8057</strain>
    </source>
</reference>
<keyword evidence="1" id="KW-0732">Signal</keyword>
<dbReference type="RefSeq" id="WP_014142222.1">
    <property type="nucleotide sequence ID" value="NC_016111.1"/>
</dbReference>
<dbReference type="PROSITE" id="PS51257">
    <property type="entry name" value="PROKAR_LIPOPROTEIN"/>
    <property type="match status" value="1"/>
</dbReference>
<dbReference type="eggNOG" id="COG3595">
    <property type="taxonomic scope" value="Bacteria"/>
</dbReference>
<feature type="domain" description="DUF4097" evidence="2">
    <location>
        <begin position="122"/>
        <end position="249"/>
    </location>
</feature>
<accession>G8WZ87</accession>
<proteinExistence type="predicted"/>
<protein>
    <submittedName>
        <fullName evidence="3">Lipoprotein</fullName>
    </submittedName>
</protein>
<evidence type="ECO:0000313" key="3">
    <source>
        <dbReference type="EMBL" id="AEW93836.1"/>
    </source>
</evidence>
<sequence>MASAHRIRMGFRAPLLATVLGLALAGCGHAVADRGPAEHRSFAFTGKRLTIETTEGSLVVEAADVRKVEVTRWFRGRAVLGVTPRATWDLTGATLALRTHCAGVVSSCSIRHKVLVPRGLAVAVRAGDGKVEAEDIGTPLNISTANGSVQVKDCSGDLTLTSHNGKVTATGTGARTVRARSGNGSVQLGFATVPDRVDVTSGNGKVTVELPPASYDVTARSSNGSTHVDVPVKRHSGHVVTVRVKNGSATVRTAT</sequence>
<organism evidence="3 4">
    <name type="scientific">Streptantibioticus cattleyicolor (strain ATCC 35852 / DSM 46488 / JCM 4925 / NBRC 14057 / NRRL 8057)</name>
    <name type="common">Streptomyces cattleya</name>
    <dbReference type="NCBI Taxonomy" id="1003195"/>
    <lineage>
        <taxon>Bacteria</taxon>
        <taxon>Bacillati</taxon>
        <taxon>Actinomycetota</taxon>
        <taxon>Actinomycetes</taxon>
        <taxon>Kitasatosporales</taxon>
        <taxon>Streptomycetaceae</taxon>
        <taxon>Streptantibioticus</taxon>
    </lineage>
</organism>
<evidence type="ECO:0000313" key="4">
    <source>
        <dbReference type="Proteomes" id="UP000007842"/>
    </source>
</evidence>
<feature type="chain" id="PRO_5003378966" evidence="1">
    <location>
        <begin position="33"/>
        <end position="255"/>
    </location>
</feature>
<dbReference type="Pfam" id="PF13349">
    <property type="entry name" value="DUF4097"/>
    <property type="match status" value="1"/>
</dbReference>
<dbReference type="HOGENOM" id="CLU_076844_1_0_11"/>
<keyword evidence="4" id="KW-1185">Reference proteome</keyword>
<feature type="signal peptide" evidence="1">
    <location>
        <begin position="1"/>
        <end position="32"/>
    </location>
</feature>
<name>F8K482_STREN</name>
<dbReference type="STRING" id="1003195.SCATT_14650"/>
<dbReference type="Proteomes" id="UP000007842">
    <property type="component" value="Chromosome"/>
</dbReference>
<dbReference type="KEGG" id="scy:SCATT_14650"/>
<dbReference type="OrthoDB" id="5243271at2"/>
<keyword evidence="3" id="KW-0449">Lipoprotein</keyword>
<gene>
    <name evidence="3" type="ordered locus">SCATT_14650</name>
</gene>
<dbReference type="KEGG" id="sct:SCAT_1464"/>